<evidence type="ECO:0000256" key="4">
    <source>
        <dbReference type="ARBA" id="ARBA00022801"/>
    </source>
</evidence>
<dbReference type="InterPro" id="IPR006680">
    <property type="entry name" value="Amidohydro-rel"/>
</dbReference>
<reference evidence="6 7" key="1">
    <citation type="submission" date="2020-08" db="EMBL/GenBank/DDBJ databases">
        <title>A Genomic Blueprint of the Chicken Gut Microbiome.</title>
        <authorList>
            <person name="Gilroy R."/>
            <person name="Ravi A."/>
            <person name="Getino M."/>
            <person name="Pursley I."/>
            <person name="Horton D.L."/>
            <person name="Alikhan N.-F."/>
            <person name="Baker D."/>
            <person name="Gharbi K."/>
            <person name="Hall N."/>
            <person name="Watson M."/>
            <person name="Adriaenssens E.M."/>
            <person name="Foster-Nyarko E."/>
            <person name="Jarju S."/>
            <person name="Secka A."/>
            <person name="Antonio M."/>
            <person name="Oren A."/>
            <person name="Chaudhuri R."/>
            <person name="La Ragione R.M."/>
            <person name="Hildebrand F."/>
            <person name="Pallen M.J."/>
        </authorList>
    </citation>
    <scope>NUCLEOTIDE SEQUENCE [LARGE SCALE GENOMIC DNA]</scope>
    <source>
        <strain evidence="6 7">Re1</strain>
    </source>
</reference>
<keyword evidence="4 6" id="KW-0378">Hydrolase</keyword>
<dbReference type="EMBL" id="JACSPX010000001">
    <property type="protein sequence ID" value="MBD8011687.1"/>
    <property type="molecule type" value="Genomic_DNA"/>
</dbReference>
<evidence type="ECO:0000313" key="6">
    <source>
        <dbReference type="EMBL" id="MBD8011687.1"/>
    </source>
</evidence>
<evidence type="ECO:0000256" key="3">
    <source>
        <dbReference type="ARBA" id="ARBA00022723"/>
    </source>
</evidence>
<comment type="similarity">
    <text evidence="2">Belongs to the metallo-dependent hydrolases superfamily. Hydantoinase/dihydropyrimidinase family.</text>
</comment>
<dbReference type="EC" id="3.5.2.2" evidence="6"/>
<dbReference type="Gene3D" id="3.20.20.140">
    <property type="entry name" value="Metal-dependent hydrolases"/>
    <property type="match status" value="1"/>
</dbReference>
<evidence type="ECO:0000256" key="1">
    <source>
        <dbReference type="ARBA" id="ARBA00001947"/>
    </source>
</evidence>
<keyword evidence="3" id="KW-0479">Metal-binding</keyword>
<dbReference type="SUPFAM" id="SSF51338">
    <property type="entry name" value="Composite domain of metallo-dependent hydrolases"/>
    <property type="match status" value="2"/>
</dbReference>
<dbReference type="InterPro" id="IPR011778">
    <property type="entry name" value="Hydantoinase/dihydroPyrase"/>
</dbReference>
<sequence length="460" mass="49459">MNRTLLRAGTLVDGGGRTRADLLMSDGKIVAIGDFSQMSTENVEVIDCTGLMVLPGGVDVHTHLDAPLMGTTTADDFATGTVAAAVGGTTTIVDFAMQIPGSTLTDSLQLHREKAKGKAAIDYGMHMCITDLYDGAIDELTEVRAEGVSSLKVFMAYRGTLMLHDGQLYDVLRGASRVGSQVCVHAENGDVIDRIAADLVAQGKTGPGYHEIARPPATEVEAVERAIRISRMADAPLYFVHLSTEGAVDAVGEARMAGWPVSAETCTHYLTLDRDIYDQPGFQPAKAVLTPPLRTFEHREALWRGLNSGVLSVVSSDHCPFCFEDKKRLSGDDFRAIPNGGPGVEHRMSVVYGKGVATGKLTIERFVELTSTIPAKQFGLFPRKGHLGIGADADVVLLDPDGTTLITADTQYQNMDYTLYEGWSLPGKITKVFARGRLVADKGRFVGTAGRGEYLHRDGL</sequence>
<organism evidence="6 7">
    <name type="scientific">Microbacterium commune</name>
    <dbReference type="NCBI Taxonomy" id="2762219"/>
    <lineage>
        <taxon>Bacteria</taxon>
        <taxon>Bacillati</taxon>
        <taxon>Actinomycetota</taxon>
        <taxon>Actinomycetes</taxon>
        <taxon>Micrococcales</taxon>
        <taxon>Microbacteriaceae</taxon>
        <taxon>Microbacterium</taxon>
    </lineage>
</organism>
<dbReference type="NCBIfam" id="TIGR02033">
    <property type="entry name" value="D-hydantoinase"/>
    <property type="match status" value="1"/>
</dbReference>
<dbReference type="PANTHER" id="PTHR11647:SF1">
    <property type="entry name" value="COLLAPSIN RESPONSE MEDIATOR PROTEIN"/>
    <property type="match status" value="1"/>
</dbReference>
<keyword evidence="7" id="KW-1185">Reference proteome</keyword>
<evidence type="ECO:0000259" key="5">
    <source>
        <dbReference type="Pfam" id="PF01979"/>
    </source>
</evidence>
<proteinExistence type="inferred from homology"/>
<dbReference type="CDD" id="cd01314">
    <property type="entry name" value="D-HYD"/>
    <property type="match status" value="1"/>
</dbReference>
<name>A0ABR8W3W1_9MICO</name>
<gene>
    <name evidence="6" type="primary">hydA</name>
    <name evidence="6" type="ORF">H9633_05180</name>
</gene>
<dbReference type="Pfam" id="PF01979">
    <property type="entry name" value="Amidohydro_1"/>
    <property type="match status" value="1"/>
</dbReference>
<feature type="domain" description="Amidohydrolase-related" evidence="5">
    <location>
        <begin position="52"/>
        <end position="439"/>
    </location>
</feature>
<dbReference type="PANTHER" id="PTHR11647">
    <property type="entry name" value="HYDRANTOINASE/DIHYDROPYRIMIDINASE FAMILY MEMBER"/>
    <property type="match status" value="1"/>
</dbReference>
<comment type="cofactor">
    <cofactor evidence="1">
        <name>Zn(2+)</name>
        <dbReference type="ChEBI" id="CHEBI:29105"/>
    </cofactor>
</comment>
<dbReference type="InterPro" id="IPR011059">
    <property type="entry name" value="Metal-dep_hydrolase_composite"/>
</dbReference>
<accession>A0ABR8W3W1</accession>
<evidence type="ECO:0000313" key="7">
    <source>
        <dbReference type="Proteomes" id="UP000611521"/>
    </source>
</evidence>
<dbReference type="Gene3D" id="2.30.40.10">
    <property type="entry name" value="Urease, subunit C, domain 1"/>
    <property type="match status" value="1"/>
</dbReference>
<dbReference type="SUPFAM" id="SSF51556">
    <property type="entry name" value="Metallo-dependent hydrolases"/>
    <property type="match status" value="1"/>
</dbReference>
<dbReference type="Proteomes" id="UP000611521">
    <property type="component" value="Unassembled WGS sequence"/>
</dbReference>
<dbReference type="InterPro" id="IPR032466">
    <property type="entry name" value="Metal_Hydrolase"/>
</dbReference>
<comment type="caution">
    <text evidence="6">The sequence shown here is derived from an EMBL/GenBank/DDBJ whole genome shotgun (WGS) entry which is preliminary data.</text>
</comment>
<dbReference type="GO" id="GO:0004157">
    <property type="term" value="F:dihydropyrimidinase activity"/>
    <property type="evidence" value="ECO:0007669"/>
    <property type="project" value="UniProtKB-EC"/>
</dbReference>
<protein>
    <submittedName>
        <fullName evidence="6">Dihydropyrimidinase</fullName>
        <ecNumber evidence="6">3.5.2.2</ecNumber>
    </submittedName>
</protein>
<dbReference type="InterPro" id="IPR050378">
    <property type="entry name" value="Metallo-dep_Hydrolases_sf"/>
</dbReference>
<evidence type="ECO:0000256" key="2">
    <source>
        <dbReference type="ARBA" id="ARBA00008829"/>
    </source>
</evidence>